<dbReference type="AlphaFoldDB" id="A0A8T0CF05"/>
<proteinExistence type="predicted"/>
<gene>
    <name evidence="1" type="ORF">PRUB_a3153</name>
</gene>
<accession>A0A8T0CF05</accession>
<sequence length="39" mass="4460">MAIVPSACHCFPTKNNESNKIESSLLFKSRSKNKFKFNI</sequence>
<dbReference type="EMBL" id="AHCD03000026">
    <property type="protein sequence ID" value="KAF7788475.1"/>
    <property type="molecule type" value="Genomic_DNA"/>
</dbReference>
<evidence type="ECO:0000313" key="1">
    <source>
        <dbReference type="EMBL" id="KAF7788475.1"/>
    </source>
</evidence>
<evidence type="ECO:0000313" key="2">
    <source>
        <dbReference type="Proteomes" id="UP000016480"/>
    </source>
</evidence>
<dbReference type="Proteomes" id="UP000016480">
    <property type="component" value="Unassembled WGS sequence"/>
</dbReference>
<comment type="caution">
    <text evidence="1">The sequence shown here is derived from an EMBL/GenBank/DDBJ whole genome shotgun (WGS) entry which is preliminary data.</text>
</comment>
<reference evidence="1 2" key="1">
    <citation type="journal article" date="2012" name="J. Bacteriol.">
        <title>Genome sequence of the cycloprodigiosin-producing bacterial strain Pseudoalteromonas rubra ATCC 29570(T).</title>
        <authorList>
            <person name="Xie B.B."/>
            <person name="Shu Y.L."/>
            <person name="Qin Q.L."/>
            <person name="Rong J.C."/>
            <person name="Zhang X.Y."/>
            <person name="Chen X.L."/>
            <person name="Zhou B.C."/>
            <person name="Zhang Y.Z."/>
        </authorList>
    </citation>
    <scope>NUCLEOTIDE SEQUENCE [LARGE SCALE GENOMIC DNA]</scope>
    <source>
        <strain evidence="1 2">DSM 6842</strain>
    </source>
</reference>
<name>A0A8T0CF05_9GAMM</name>
<protein>
    <submittedName>
        <fullName evidence="1">Uncharacterized protein</fullName>
    </submittedName>
</protein>
<organism evidence="1 2">
    <name type="scientific">Pseudoalteromonas rubra</name>
    <dbReference type="NCBI Taxonomy" id="43658"/>
    <lineage>
        <taxon>Bacteria</taxon>
        <taxon>Pseudomonadati</taxon>
        <taxon>Pseudomonadota</taxon>
        <taxon>Gammaproteobacteria</taxon>
        <taxon>Alteromonadales</taxon>
        <taxon>Pseudoalteromonadaceae</taxon>
        <taxon>Pseudoalteromonas</taxon>
    </lineage>
</organism>